<dbReference type="SUPFAM" id="SSF52540">
    <property type="entry name" value="P-loop containing nucleoside triphosphate hydrolases"/>
    <property type="match status" value="2"/>
</dbReference>
<dbReference type="EMBL" id="LLZZ01000022">
    <property type="protein sequence ID" value="KTB12259.1"/>
    <property type="molecule type" value="Genomic_DNA"/>
</dbReference>
<dbReference type="InterPro" id="IPR027417">
    <property type="entry name" value="P-loop_NTPase"/>
</dbReference>
<dbReference type="GO" id="GO:0016887">
    <property type="term" value="F:ATP hydrolysis activity"/>
    <property type="evidence" value="ECO:0007669"/>
    <property type="project" value="EnsemblFungi"/>
</dbReference>
<proteinExistence type="predicted"/>
<sequence>MVDVNRLKEEVIASYREICKENFRLLVFIVGPPGSGKSTIAEKLKDAINTSYLDYLKEIDRKTLRCENYNHINIDQFVQGIEGETISSALEDERHENFDSVENVDFICKKKRLKDGSYTITGRGGQLNAIKVRQPTSQEKNLEGNTTIAEVLPMDGFHLSRECLDHFSDPQWAHLRRGSSLTFDSNNFLKLCEIMAKTSRIFPSIGYDGDDFTAFDAISSSFDCSVPSVEVPGFDHSLKDPQPSQHTISFKSRIVIFEGLYLLYNKENWSKIYNIVSNSNAKLYYKILACEDQIEARVAKRHLKAGLVASIEDGKDKFRKNDLLNARDIEKNSISSEDIILIRND</sequence>
<dbReference type="VEuPathDB" id="FungiDB:CAGL0F02343g"/>
<name>A0A0W0DKD5_CANGB</name>
<evidence type="ECO:0000313" key="2">
    <source>
        <dbReference type="Proteomes" id="UP000054886"/>
    </source>
</evidence>
<dbReference type="VEuPathDB" id="FungiDB:GVI51_F02057"/>
<dbReference type="GO" id="GO:0016301">
    <property type="term" value="F:kinase activity"/>
    <property type="evidence" value="ECO:0007669"/>
    <property type="project" value="UniProtKB-KW"/>
</dbReference>
<protein>
    <submittedName>
        <fullName evidence="1">ATP-dependent kinase YFH7</fullName>
    </submittedName>
</protein>
<gene>
    <name evidence="1" type="ORF">AO440_001198</name>
</gene>
<keyword evidence="1" id="KW-0418">Kinase</keyword>
<dbReference type="VEuPathDB" id="FungiDB:GWK60_F02057"/>
<dbReference type="Gene3D" id="3.40.50.300">
    <property type="entry name" value="P-loop containing nucleotide triphosphate hydrolases"/>
    <property type="match status" value="1"/>
</dbReference>
<evidence type="ECO:0000313" key="1">
    <source>
        <dbReference type="EMBL" id="KTB12259.1"/>
    </source>
</evidence>
<dbReference type="PANTHER" id="PTHR10285">
    <property type="entry name" value="URIDINE KINASE"/>
    <property type="match status" value="1"/>
</dbReference>
<dbReference type="AlphaFoldDB" id="A0A0W0DKD5"/>
<dbReference type="Proteomes" id="UP000054886">
    <property type="component" value="Unassembled WGS sequence"/>
</dbReference>
<organism evidence="1 2">
    <name type="scientific">Candida glabrata</name>
    <name type="common">Yeast</name>
    <name type="synonym">Torulopsis glabrata</name>
    <dbReference type="NCBI Taxonomy" id="5478"/>
    <lineage>
        <taxon>Eukaryota</taxon>
        <taxon>Fungi</taxon>
        <taxon>Dikarya</taxon>
        <taxon>Ascomycota</taxon>
        <taxon>Saccharomycotina</taxon>
        <taxon>Saccharomycetes</taxon>
        <taxon>Saccharomycetales</taxon>
        <taxon>Saccharomycetaceae</taxon>
        <taxon>Nakaseomyces</taxon>
    </lineage>
</organism>
<keyword evidence="1" id="KW-0808">Transferase</keyword>
<accession>A0A0W0DKD5</accession>
<comment type="caution">
    <text evidence="1">The sequence shown here is derived from an EMBL/GenBank/DDBJ whole genome shotgun (WGS) entry which is preliminary data.</text>
</comment>
<dbReference type="VEuPathDB" id="FungiDB:B1J91_F02343g"/>
<reference evidence="1 2" key="1">
    <citation type="submission" date="2015-10" db="EMBL/GenBank/DDBJ databases">
        <title>Draft genomes sequences of Candida glabrata isolates 1A, 1B, 2A, 2B, 3A and 3B.</title>
        <authorList>
            <person name="Haavelsrud O.E."/>
            <person name="Gaustad P."/>
        </authorList>
    </citation>
    <scope>NUCLEOTIDE SEQUENCE [LARGE SCALE GENOMIC DNA]</scope>
    <source>
        <strain evidence="1">910700640</strain>
    </source>
</reference>